<dbReference type="Gene3D" id="2.170.150.70">
    <property type="match status" value="1"/>
</dbReference>
<keyword evidence="3" id="KW-0862">Zinc</keyword>
<dbReference type="RefSeq" id="WP_346248196.1">
    <property type="nucleotide sequence ID" value="NZ_JBDIZK010000012.1"/>
</dbReference>
<evidence type="ECO:0000313" key="5">
    <source>
        <dbReference type="EMBL" id="MEN3749156.1"/>
    </source>
</evidence>
<dbReference type="InterPro" id="IPR052355">
    <property type="entry name" value="CENP-V-like"/>
</dbReference>
<name>A0ABV0BEU3_9SPHN</name>
<evidence type="ECO:0000256" key="3">
    <source>
        <dbReference type="ARBA" id="ARBA00022833"/>
    </source>
</evidence>
<dbReference type="PROSITE" id="PS51891">
    <property type="entry name" value="CENP_V_GFA"/>
    <property type="match status" value="1"/>
</dbReference>
<sequence>MLNTYRGSCHCGAVTFEADVDFDAGTGKCNCSICTKRRAWNVLLKPDQFRLLSGGEALSDYQFATKSGHHRFCATCGCAPFGDGDVPEIGGAFVSVAVMCLDDVPLQMLESAPVRYADGRHDNWLNEPAEKAIL</sequence>
<proteinExistence type="inferred from homology"/>
<dbReference type="PANTHER" id="PTHR28620">
    <property type="entry name" value="CENTROMERE PROTEIN V"/>
    <property type="match status" value="1"/>
</dbReference>
<dbReference type="PANTHER" id="PTHR28620:SF1">
    <property type="entry name" value="CENP-V_GFA DOMAIN-CONTAINING PROTEIN"/>
    <property type="match status" value="1"/>
</dbReference>
<evidence type="ECO:0000256" key="1">
    <source>
        <dbReference type="ARBA" id="ARBA00005495"/>
    </source>
</evidence>
<evidence type="ECO:0000313" key="6">
    <source>
        <dbReference type="Proteomes" id="UP001427805"/>
    </source>
</evidence>
<dbReference type="InterPro" id="IPR006913">
    <property type="entry name" value="CENP-V/GFA"/>
</dbReference>
<organism evidence="5 6">
    <name type="scientific">Sphingomonas rustica</name>
    <dbReference type="NCBI Taxonomy" id="3103142"/>
    <lineage>
        <taxon>Bacteria</taxon>
        <taxon>Pseudomonadati</taxon>
        <taxon>Pseudomonadota</taxon>
        <taxon>Alphaproteobacteria</taxon>
        <taxon>Sphingomonadales</taxon>
        <taxon>Sphingomonadaceae</taxon>
        <taxon>Sphingomonas</taxon>
    </lineage>
</organism>
<protein>
    <submittedName>
        <fullName evidence="5">GFA family protein</fullName>
    </submittedName>
</protein>
<dbReference type="Pfam" id="PF04828">
    <property type="entry name" value="GFA"/>
    <property type="match status" value="1"/>
</dbReference>
<gene>
    <name evidence="5" type="ORF">TPR58_18425</name>
</gene>
<evidence type="ECO:0000256" key="2">
    <source>
        <dbReference type="ARBA" id="ARBA00022723"/>
    </source>
</evidence>
<dbReference type="Proteomes" id="UP001427805">
    <property type="component" value="Unassembled WGS sequence"/>
</dbReference>
<dbReference type="SUPFAM" id="SSF51316">
    <property type="entry name" value="Mss4-like"/>
    <property type="match status" value="1"/>
</dbReference>
<comment type="similarity">
    <text evidence="1">Belongs to the Gfa family.</text>
</comment>
<dbReference type="EMBL" id="JBDIZK010000012">
    <property type="protein sequence ID" value="MEN3749156.1"/>
    <property type="molecule type" value="Genomic_DNA"/>
</dbReference>
<keyword evidence="2" id="KW-0479">Metal-binding</keyword>
<dbReference type="InterPro" id="IPR011057">
    <property type="entry name" value="Mss4-like_sf"/>
</dbReference>
<accession>A0ABV0BEU3</accession>
<reference evidence="5 6" key="1">
    <citation type="submission" date="2024-05" db="EMBL/GenBank/DDBJ databases">
        <title>Sphingomonas sp. HF-S3 16S ribosomal RNA gene Genome sequencing and assembly.</title>
        <authorList>
            <person name="Lee H."/>
        </authorList>
    </citation>
    <scope>NUCLEOTIDE SEQUENCE [LARGE SCALE GENOMIC DNA]</scope>
    <source>
        <strain evidence="5 6">HF-S3</strain>
    </source>
</reference>
<feature type="domain" description="CENP-V/GFA" evidence="4">
    <location>
        <begin position="5"/>
        <end position="125"/>
    </location>
</feature>
<keyword evidence="6" id="KW-1185">Reference proteome</keyword>
<comment type="caution">
    <text evidence="5">The sequence shown here is derived from an EMBL/GenBank/DDBJ whole genome shotgun (WGS) entry which is preliminary data.</text>
</comment>
<evidence type="ECO:0000259" key="4">
    <source>
        <dbReference type="PROSITE" id="PS51891"/>
    </source>
</evidence>